<dbReference type="SUPFAM" id="SSF47113">
    <property type="entry name" value="Histone-fold"/>
    <property type="match status" value="1"/>
</dbReference>
<protein>
    <recommendedName>
        <fullName evidence="4">DNA polymerase epsilon subunit D</fullName>
    </recommendedName>
    <alternativeName>
        <fullName evidence="5">DNA polymerase II subunit D</fullName>
    </alternativeName>
</protein>
<evidence type="ECO:0000256" key="2">
    <source>
        <dbReference type="ARBA" id="ARBA00022705"/>
    </source>
</evidence>
<comment type="subcellular location">
    <subcellularLocation>
        <location evidence="1">Nucleus</location>
    </subcellularLocation>
</comment>
<gene>
    <name evidence="7" type="ordered locus">KLTH0G13398g</name>
</gene>
<dbReference type="InterPro" id="IPR009072">
    <property type="entry name" value="Histone-fold"/>
</dbReference>
<dbReference type="PANTHER" id="PTHR46172:SF1">
    <property type="entry name" value="DNA POLYMERASE EPSILON SUBUNIT 3"/>
    <property type="match status" value="1"/>
</dbReference>
<evidence type="ECO:0000256" key="1">
    <source>
        <dbReference type="ARBA" id="ARBA00004123"/>
    </source>
</evidence>
<evidence type="ECO:0000256" key="4">
    <source>
        <dbReference type="ARBA" id="ARBA00039775"/>
    </source>
</evidence>
<keyword evidence="8" id="KW-1185">Reference proteome</keyword>
<dbReference type="AlphaFoldDB" id="C5DN16"/>
<dbReference type="FunCoup" id="C5DN16">
    <property type="interactions" value="260"/>
</dbReference>
<dbReference type="GO" id="GO:0008622">
    <property type="term" value="C:epsilon DNA polymerase complex"/>
    <property type="evidence" value="ECO:0007669"/>
    <property type="project" value="TreeGrafter"/>
</dbReference>
<dbReference type="OrthoDB" id="1707486at2759"/>
<dbReference type="GO" id="GO:0046982">
    <property type="term" value="F:protein heterodimerization activity"/>
    <property type="evidence" value="ECO:0007669"/>
    <property type="project" value="InterPro"/>
</dbReference>
<evidence type="ECO:0000313" key="7">
    <source>
        <dbReference type="EMBL" id="CAR25177.1"/>
    </source>
</evidence>
<accession>C5DN16</accession>
<dbReference type="EMBL" id="CU928171">
    <property type="protein sequence ID" value="CAR25177.1"/>
    <property type="molecule type" value="Genomic_DNA"/>
</dbReference>
<organism evidence="7 8">
    <name type="scientific">Lachancea thermotolerans (strain ATCC 56472 / CBS 6340 / NRRL Y-8284)</name>
    <name type="common">Yeast</name>
    <name type="synonym">Kluyveromyces thermotolerans</name>
    <dbReference type="NCBI Taxonomy" id="559295"/>
    <lineage>
        <taxon>Eukaryota</taxon>
        <taxon>Fungi</taxon>
        <taxon>Dikarya</taxon>
        <taxon>Ascomycota</taxon>
        <taxon>Saccharomycotina</taxon>
        <taxon>Saccharomycetes</taxon>
        <taxon>Saccharomycetales</taxon>
        <taxon>Saccharomycetaceae</taxon>
        <taxon>Lachancea</taxon>
    </lineage>
</organism>
<proteinExistence type="predicted"/>
<dbReference type="GO" id="GO:0008623">
    <property type="term" value="C:CHRAC"/>
    <property type="evidence" value="ECO:0007669"/>
    <property type="project" value="TreeGrafter"/>
</dbReference>
<feature type="region of interest" description="Disordered" evidence="6">
    <location>
        <begin position="1"/>
        <end position="22"/>
    </location>
</feature>
<dbReference type="InterPro" id="IPR051377">
    <property type="entry name" value="DNA_Pol-Epsilon_Subunit"/>
</dbReference>
<keyword evidence="3" id="KW-0539">Nucleus</keyword>
<name>C5DN16_LACTC</name>
<dbReference type="GO" id="GO:0006974">
    <property type="term" value="P:DNA damage response"/>
    <property type="evidence" value="ECO:0007669"/>
    <property type="project" value="TreeGrafter"/>
</dbReference>
<dbReference type="PANTHER" id="PTHR46172">
    <property type="entry name" value="DNA POLYMERASE EPSILON SUBUNIT 3"/>
    <property type="match status" value="1"/>
</dbReference>
<dbReference type="Gene3D" id="1.10.20.10">
    <property type="entry name" value="Histone, subunit A"/>
    <property type="match status" value="1"/>
</dbReference>
<dbReference type="InParanoid" id="C5DN16"/>
<reference evidence="7 8" key="1">
    <citation type="journal article" date="2009" name="Genome Res.">
        <title>Comparative genomics of protoploid Saccharomycetaceae.</title>
        <authorList>
            <consortium name="The Genolevures Consortium"/>
            <person name="Souciet J.-L."/>
            <person name="Dujon B."/>
            <person name="Gaillardin C."/>
            <person name="Johnston M."/>
            <person name="Baret P.V."/>
            <person name="Cliften P."/>
            <person name="Sherman D.J."/>
            <person name="Weissenbach J."/>
            <person name="Westhof E."/>
            <person name="Wincker P."/>
            <person name="Jubin C."/>
            <person name="Poulain J."/>
            <person name="Barbe V."/>
            <person name="Segurens B."/>
            <person name="Artiguenave F."/>
            <person name="Anthouard V."/>
            <person name="Vacherie B."/>
            <person name="Val M.-E."/>
            <person name="Fulton R.S."/>
            <person name="Minx P."/>
            <person name="Wilson R."/>
            <person name="Durrens P."/>
            <person name="Jean G."/>
            <person name="Marck C."/>
            <person name="Martin T."/>
            <person name="Nikolski M."/>
            <person name="Rolland T."/>
            <person name="Seret M.-L."/>
            <person name="Casaregola S."/>
            <person name="Despons L."/>
            <person name="Fairhead C."/>
            <person name="Fischer G."/>
            <person name="Lafontaine I."/>
            <person name="Leh V."/>
            <person name="Lemaire M."/>
            <person name="de Montigny J."/>
            <person name="Neuveglise C."/>
            <person name="Thierry A."/>
            <person name="Blanc-Lenfle I."/>
            <person name="Bleykasten C."/>
            <person name="Diffels J."/>
            <person name="Fritsch E."/>
            <person name="Frangeul L."/>
            <person name="Goeffon A."/>
            <person name="Jauniaux N."/>
            <person name="Kachouri-Lafond R."/>
            <person name="Payen C."/>
            <person name="Potier S."/>
            <person name="Pribylova L."/>
            <person name="Ozanne C."/>
            <person name="Richard G.-F."/>
            <person name="Sacerdot C."/>
            <person name="Straub M.-L."/>
            <person name="Talla E."/>
        </authorList>
    </citation>
    <scope>NUCLEOTIDE SEQUENCE [LARGE SCALE GENOMIC DNA]</scope>
    <source>
        <strain evidence="8">ATCC 56472 / CBS 6340 / NRRL Y-8284</strain>
    </source>
</reference>
<dbReference type="STRING" id="559295.C5DN16"/>
<dbReference type="CDD" id="cd22928">
    <property type="entry name" value="HFD_POLE3_DPB4"/>
    <property type="match status" value="1"/>
</dbReference>
<dbReference type="Proteomes" id="UP000002036">
    <property type="component" value="Chromosome G"/>
</dbReference>
<dbReference type="GO" id="GO:0031490">
    <property type="term" value="F:chromatin DNA binding"/>
    <property type="evidence" value="ECO:0007669"/>
    <property type="project" value="TreeGrafter"/>
</dbReference>
<dbReference type="KEGG" id="lth:KLTH0G13398g"/>
<dbReference type="RefSeq" id="XP_002555614.1">
    <property type="nucleotide sequence ID" value="XM_002555568.1"/>
</dbReference>
<evidence type="ECO:0000256" key="5">
    <source>
        <dbReference type="ARBA" id="ARBA00042096"/>
    </source>
</evidence>
<dbReference type="HOGENOM" id="CLU_087036_1_0_1"/>
<sequence length="198" mass="21572">MPPKDGKKQAPGKSSATANAKDGQKVSIEDLLFPRTVIASLAKESAQHGQDRDTAAKDEEVRKVMLSKDAVTALQRSATVFVNHLLVYARESAGAQGRRSCSVDDVLLALNQCGMEGLEGLVRAKLDAYLQMFELRKQEKSAPRSAAQRANVNSKENAGERDQDEGDEDEQEKGEDQEANGAEPSKKQKLQEPYDTAV</sequence>
<dbReference type="GeneID" id="8293897"/>
<evidence type="ECO:0000313" key="8">
    <source>
        <dbReference type="Proteomes" id="UP000002036"/>
    </source>
</evidence>
<evidence type="ECO:0000256" key="3">
    <source>
        <dbReference type="ARBA" id="ARBA00023242"/>
    </source>
</evidence>
<dbReference type="OMA" id="ALDHIGH"/>
<feature type="compositionally biased region" description="Acidic residues" evidence="6">
    <location>
        <begin position="162"/>
        <end position="178"/>
    </location>
</feature>
<dbReference type="GO" id="GO:0031507">
    <property type="term" value="P:heterochromatin formation"/>
    <property type="evidence" value="ECO:0007669"/>
    <property type="project" value="TreeGrafter"/>
</dbReference>
<feature type="region of interest" description="Disordered" evidence="6">
    <location>
        <begin position="138"/>
        <end position="198"/>
    </location>
</feature>
<keyword evidence="2" id="KW-0235">DNA replication</keyword>
<evidence type="ECO:0000256" key="6">
    <source>
        <dbReference type="SAM" id="MobiDB-lite"/>
    </source>
</evidence>
<dbReference type="eggNOG" id="KOG0870">
    <property type="taxonomic scope" value="Eukaryota"/>
</dbReference>
<dbReference type="GO" id="GO:0006272">
    <property type="term" value="P:leading strand elongation"/>
    <property type="evidence" value="ECO:0007669"/>
    <property type="project" value="TreeGrafter"/>
</dbReference>